<dbReference type="InterPro" id="IPR011663">
    <property type="entry name" value="UTRA"/>
</dbReference>
<evidence type="ECO:0000256" key="1">
    <source>
        <dbReference type="ARBA" id="ARBA00023015"/>
    </source>
</evidence>
<dbReference type="Proteomes" id="UP001595776">
    <property type="component" value="Unassembled WGS sequence"/>
</dbReference>
<dbReference type="SUPFAM" id="SSF64288">
    <property type="entry name" value="Chorismate lyase-like"/>
    <property type="match status" value="1"/>
</dbReference>
<dbReference type="Pfam" id="PF00392">
    <property type="entry name" value="GntR"/>
    <property type="match status" value="1"/>
</dbReference>
<evidence type="ECO:0000256" key="2">
    <source>
        <dbReference type="ARBA" id="ARBA00023125"/>
    </source>
</evidence>
<evidence type="ECO:0000313" key="6">
    <source>
        <dbReference type="EMBL" id="MFC4349162.1"/>
    </source>
</evidence>
<sequence length="241" mass="27022">MIPVPRYEQVKRHIMDAIEAGDYDAGDKLPSENELVRELSVSRMTVNRALRELTEEGHIVRRAGMGSFVADRRMRGHAADILSIRGELEARGEEWSATVLFQEEIALTKDVAVEMGRAAGDKVFYLLIVHKGDDMPIELEERWVNPEIAPELLAQDFTASTPTDYLLAVAPLLRAEHVVRAVAPTNKEQRLLEIEAGIPCLEISRRTWTGERVASYARLLYPGDRYELTARFSPVGAPATQ</sequence>
<dbReference type="InterPro" id="IPR036390">
    <property type="entry name" value="WH_DNA-bd_sf"/>
</dbReference>
<dbReference type="RefSeq" id="WP_068144028.1">
    <property type="nucleotide sequence ID" value="NZ_JBHSCR010000014.1"/>
</dbReference>
<name>A0ABV8UD31_9PROT</name>
<dbReference type="Pfam" id="PF07702">
    <property type="entry name" value="UTRA"/>
    <property type="match status" value="1"/>
</dbReference>
<keyword evidence="7" id="KW-1185">Reference proteome</keyword>
<reference evidence="7" key="1">
    <citation type="journal article" date="2019" name="Int. J. Syst. Evol. Microbiol.">
        <title>The Global Catalogue of Microorganisms (GCM) 10K type strain sequencing project: providing services to taxonomists for standard genome sequencing and annotation.</title>
        <authorList>
            <consortium name="The Broad Institute Genomics Platform"/>
            <consortium name="The Broad Institute Genome Sequencing Center for Infectious Disease"/>
            <person name="Wu L."/>
            <person name="Ma J."/>
        </authorList>
    </citation>
    <scope>NUCLEOTIDE SEQUENCE [LARGE SCALE GENOMIC DNA]</scope>
    <source>
        <strain evidence="7">CGMCC 1.15304</strain>
    </source>
</reference>
<dbReference type="InterPro" id="IPR050679">
    <property type="entry name" value="Bact_HTH_transcr_reg"/>
</dbReference>
<dbReference type="InterPro" id="IPR028978">
    <property type="entry name" value="Chorismate_lyase_/UTRA_dom_sf"/>
</dbReference>
<comment type="caution">
    <text evidence="6">The sequence shown here is derived from an EMBL/GenBank/DDBJ whole genome shotgun (WGS) entry which is preliminary data.</text>
</comment>
<dbReference type="SUPFAM" id="SSF46785">
    <property type="entry name" value="Winged helix' DNA-binding domain"/>
    <property type="match status" value="1"/>
</dbReference>
<dbReference type="InterPro" id="IPR010248">
    <property type="entry name" value="His_ut_repres"/>
</dbReference>
<dbReference type="SMART" id="SM00345">
    <property type="entry name" value="HTH_GNTR"/>
    <property type="match status" value="1"/>
</dbReference>
<evidence type="ECO:0000313" key="7">
    <source>
        <dbReference type="Proteomes" id="UP001595776"/>
    </source>
</evidence>
<dbReference type="PANTHER" id="PTHR44846">
    <property type="entry name" value="MANNOSYL-D-GLYCERATE TRANSPORT/METABOLISM SYSTEM REPRESSOR MNGR-RELATED"/>
    <property type="match status" value="1"/>
</dbReference>
<accession>A0ABV8UD31</accession>
<proteinExistence type="predicted"/>
<evidence type="ECO:0000256" key="4">
    <source>
        <dbReference type="NCBIfam" id="TIGR02018"/>
    </source>
</evidence>
<dbReference type="NCBIfam" id="TIGR02018">
    <property type="entry name" value="his_ut_repres"/>
    <property type="match status" value="1"/>
</dbReference>
<dbReference type="InterPro" id="IPR000524">
    <property type="entry name" value="Tscrpt_reg_HTH_GntR"/>
</dbReference>
<dbReference type="SMART" id="SM00866">
    <property type="entry name" value="UTRA"/>
    <property type="match status" value="1"/>
</dbReference>
<keyword evidence="1" id="KW-0805">Transcription regulation</keyword>
<evidence type="ECO:0000259" key="5">
    <source>
        <dbReference type="PROSITE" id="PS50949"/>
    </source>
</evidence>
<feature type="domain" description="HTH gntR-type" evidence="5">
    <location>
        <begin position="4"/>
        <end position="72"/>
    </location>
</feature>
<keyword evidence="2" id="KW-0238">DNA-binding</keyword>
<dbReference type="PANTHER" id="PTHR44846:SF16">
    <property type="entry name" value="TRANSCRIPTIONAL REGULATOR PHNF-RELATED"/>
    <property type="match status" value="1"/>
</dbReference>
<dbReference type="InterPro" id="IPR036388">
    <property type="entry name" value="WH-like_DNA-bd_sf"/>
</dbReference>
<protein>
    <recommendedName>
        <fullName evidence="4">Histidine utilization repressor</fullName>
    </recommendedName>
</protein>
<dbReference type="PRINTS" id="PR00035">
    <property type="entry name" value="HTHGNTR"/>
</dbReference>
<dbReference type="Gene3D" id="1.10.10.10">
    <property type="entry name" value="Winged helix-like DNA-binding domain superfamily/Winged helix DNA-binding domain"/>
    <property type="match status" value="1"/>
</dbReference>
<gene>
    <name evidence="6" type="primary">hutC</name>
    <name evidence="6" type="ORF">ACFO5Q_15005</name>
</gene>
<dbReference type="CDD" id="cd07377">
    <property type="entry name" value="WHTH_GntR"/>
    <property type="match status" value="1"/>
</dbReference>
<dbReference type="PROSITE" id="PS50949">
    <property type="entry name" value="HTH_GNTR"/>
    <property type="match status" value="1"/>
</dbReference>
<organism evidence="6 7">
    <name type="scientific">Kordiimonas lipolytica</name>
    <dbReference type="NCBI Taxonomy" id="1662421"/>
    <lineage>
        <taxon>Bacteria</taxon>
        <taxon>Pseudomonadati</taxon>
        <taxon>Pseudomonadota</taxon>
        <taxon>Alphaproteobacteria</taxon>
        <taxon>Kordiimonadales</taxon>
        <taxon>Kordiimonadaceae</taxon>
        <taxon>Kordiimonas</taxon>
    </lineage>
</organism>
<keyword evidence="3" id="KW-0804">Transcription</keyword>
<evidence type="ECO:0000256" key="3">
    <source>
        <dbReference type="ARBA" id="ARBA00023163"/>
    </source>
</evidence>
<dbReference type="Gene3D" id="3.40.1410.10">
    <property type="entry name" value="Chorismate lyase-like"/>
    <property type="match status" value="1"/>
</dbReference>
<dbReference type="EMBL" id="JBHSCR010000014">
    <property type="protein sequence ID" value="MFC4349162.1"/>
    <property type="molecule type" value="Genomic_DNA"/>
</dbReference>